<reference evidence="1 2" key="1">
    <citation type="submission" date="2018-11" db="EMBL/GenBank/DDBJ databases">
        <title>Genomic Encyclopedia of Type Strains, Phase IV (KMG-IV): sequencing the most valuable type-strain genomes for metagenomic binning, comparative biology and taxonomic classification.</title>
        <authorList>
            <person name="Goeker M."/>
        </authorList>
    </citation>
    <scope>NUCLEOTIDE SEQUENCE [LARGE SCALE GENOMIC DNA]</scope>
    <source>
        <strain evidence="1 2">DSM 21945</strain>
    </source>
</reference>
<gene>
    <name evidence="1" type="ORF">EDC28_1122</name>
</gene>
<dbReference type="Gene3D" id="3.30.160.140">
    <property type="entry name" value="Shew3726-like"/>
    <property type="match status" value="1"/>
</dbReference>
<accession>A0A3N1NK05</accession>
<evidence type="ECO:0000313" key="1">
    <source>
        <dbReference type="EMBL" id="ROQ19082.1"/>
    </source>
</evidence>
<sequence>MNQAIQFLESAVFDEASGSIRLDATLNGWRIPCFFHASWFDEPQLLAAQAENLIAREQLRMEEVIEEAIAAEALDVQGELHFD</sequence>
<dbReference type="SUPFAM" id="SSF160272">
    <property type="entry name" value="Shew3726-like"/>
    <property type="match status" value="1"/>
</dbReference>
<protein>
    <submittedName>
        <fullName evidence="1">Uncharacterized protein DUF1488</fullName>
    </submittedName>
</protein>
<dbReference type="InterPro" id="IPR009962">
    <property type="entry name" value="DUF1488"/>
</dbReference>
<dbReference type="InterPro" id="IPR036692">
    <property type="entry name" value="Shew3726-like_sf"/>
</dbReference>
<dbReference type="AlphaFoldDB" id="A0A3N1NK05"/>
<organism evidence="1 2">
    <name type="scientific">Gallaecimonas pentaromativorans</name>
    <dbReference type="NCBI Taxonomy" id="584787"/>
    <lineage>
        <taxon>Bacteria</taxon>
        <taxon>Pseudomonadati</taxon>
        <taxon>Pseudomonadota</taxon>
        <taxon>Gammaproteobacteria</taxon>
        <taxon>Enterobacterales</taxon>
        <taxon>Gallaecimonadaceae</taxon>
        <taxon>Gallaecimonas</taxon>
    </lineage>
</organism>
<name>A0A3N1NK05_9GAMM</name>
<dbReference type="OrthoDB" id="6465020at2"/>
<dbReference type="EMBL" id="RJUL01000012">
    <property type="protein sequence ID" value="ROQ19082.1"/>
    <property type="molecule type" value="Genomic_DNA"/>
</dbReference>
<proteinExistence type="predicted"/>
<dbReference type="Pfam" id="PF07369">
    <property type="entry name" value="DUF1488"/>
    <property type="match status" value="1"/>
</dbReference>
<dbReference type="RefSeq" id="WP_050660730.1">
    <property type="nucleotide sequence ID" value="NZ_JBLXAC010000012.1"/>
</dbReference>
<keyword evidence="2" id="KW-1185">Reference proteome</keyword>
<dbReference type="STRING" id="584787.GCA_001247655_02195"/>
<dbReference type="Proteomes" id="UP000268033">
    <property type="component" value="Unassembled WGS sequence"/>
</dbReference>
<evidence type="ECO:0000313" key="2">
    <source>
        <dbReference type="Proteomes" id="UP000268033"/>
    </source>
</evidence>
<comment type="caution">
    <text evidence="1">The sequence shown here is derived from an EMBL/GenBank/DDBJ whole genome shotgun (WGS) entry which is preliminary data.</text>
</comment>